<sequence>MKKNICFVTTTRAEFGLLKPLVDLIKDSEKYNLTLVVSGTHLSEEFGNTYIEIENNYDILKINIMDKSNKHANAINNIMSNVFNNFYSELDKINKQNKIDMLVLLGDRFEILAITQVAFILGIKICHLAGGDITKGAMDDQFRNAITQLSDYHMPFSEESRTNLIKMNIDNNNIHLIGNPGLEIFKDYKPIIKKDIILRKFNLYEKYILCVFHPETKNNTEYIKSFFNNLSLFLNNNQDTYILILKTNCDPGYLEILSQIESNMNMNNNKNQIIFIDNLERDEYLSVAYYSYLYIGNSSSGLYELPYLKIPIINVGNRQLGRPLSSNVISSEFNDINQHLEYVKTDRDKIISNIKFGYNIYDSKEIFIKSLDTIFFN</sequence>
<evidence type="ECO:0000313" key="2">
    <source>
        <dbReference type="EMBL" id="QHT96435.1"/>
    </source>
</evidence>
<reference evidence="2" key="1">
    <citation type="journal article" date="2020" name="Nature">
        <title>Giant virus diversity and host interactions through global metagenomics.</title>
        <authorList>
            <person name="Schulz F."/>
            <person name="Roux S."/>
            <person name="Paez-Espino D."/>
            <person name="Jungbluth S."/>
            <person name="Walsh D.A."/>
            <person name="Denef V.J."/>
            <person name="McMahon K.D."/>
            <person name="Konstantinidis K.T."/>
            <person name="Eloe-Fadrosh E.A."/>
            <person name="Kyrpides N.C."/>
            <person name="Woyke T."/>
        </authorList>
    </citation>
    <scope>NUCLEOTIDE SEQUENCE</scope>
    <source>
        <strain evidence="2">GVMAG-M-3300024302-11</strain>
    </source>
</reference>
<dbReference type="Gene3D" id="3.40.50.2000">
    <property type="entry name" value="Glycogen Phosphorylase B"/>
    <property type="match status" value="2"/>
</dbReference>
<organism evidence="2">
    <name type="scientific">viral metagenome</name>
    <dbReference type="NCBI Taxonomy" id="1070528"/>
    <lineage>
        <taxon>unclassified sequences</taxon>
        <taxon>metagenomes</taxon>
        <taxon>organismal metagenomes</taxon>
    </lineage>
</organism>
<dbReference type="GO" id="GO:0006047">
    <property type="term" value="P:UDP-N-acetylglucosamine metabolic process"/>
    <property type="evidence" value="ECO:0007669"/>
    <property type="project" value="InterPro"/>
</dbReference>
<name>A0A6C0IVF9_9ZZZZ</name>
<dbReference type="InterPro" id="IPR029767">
    <property type="entry name" value="WecB-like"/>
</dbReference>
<dbReference type="GO" id="GO:0004553">
    <property type="term" value="F:hydrolase activity, hydrolyzing O-glycosyl compounds"/>
    <property type="evidence" value="ECO:0007669"/>
    <property type="project" value="InterPro"/>
</dbReference>
<dbReference type="Pfam" id="PF02350">
    <property type="entry name" value="Epimerase_2"/>
    <property type="match status" value="1"/>
</dbReference>
<protein>
    <recommendedName>
        <fullName evidence="1">UDP-N-acetylglucosamine 2-epimerase domain-containing protein</fullName>
    </recommendedName>
</protein>
<dbReference type="InterPro" id="IPR003331">
    <property type="entry name" value="UDP_GlcNAc_Epimerase_2_dom"/>
</dbReference>
<dbReference type="PANTHER" id="PTHR43174:SF3">
    <property type="entry name" value="UDP-N-ACETYLGLUCOSAMINE 2-EPIMERASE"/>
    <property type="match status" value="1"/>
</dbReference>
<dbReference type="InterPro" id="IPR020004">
    <property type="entry name" value="UDP-GlcNAc_Epase"/>
</dbReference>
<dbReference type="EMBL" id="MN740257">
    <property type="protein sequence ID" value="QHT96435.1"/>
    <property type="molecule type" value="Genomic_DNA"/>
</dbReference>
<accession>A0A6C0IVF9</accession>
<dbReference type="PANTHER" id="PTHR43174">
    <property type="entry name" value="UDP-N-ACETYLGLUCOSAMINE 2-EPIMERASE"/>
    <property type="match status" value="1"/>
</dbReference>
<feature type="domain" description="UDP-N-acetylglucosamine 2-epimerase" evidence="1">
    <location>
        <begin position="26"/>
        <end position="349"/>
    </location>
</feature>
<evidence type="ECO:0000259" key="1">
    <source>
        <dbReference type="Pfam" id="PF02350"/>
    </source>
</evidence>
<dbReference type="NCBIfam" id="TIGR03568">
    <property type="entry name" value="NeuC_NnaA"/>
    <property type="match status" value="1"/>
</dbReference>
<proteinExistence type="predicted"/>
<dbReference type="AlphaFoldDB" id="A0A6C0IVF9"/>
<dbReference type="SUPFAM" id="SSF53756">
    <property type="entry name" value="UDP-Glycosyltransferase/glycogen phosphorylase"/>
    <property type="match status" value="1"/>
</dbReference>